<accession>A0A9W4HBL9</accession>
<evidence type="ECO:0000259" key="2">
    <source>
        <dbReference type="Pfam" id="PF00481"/>
    </source>
</evidence>
<dbReference type="InterPro" id="IPR001932">
    <property type="entry name" value="PPM-type_phosphatase-like_dom"/>
</dbReference>
<dbReference type="EMBL" id="CAJVNV010000020">
    <property type="protein sequence ID" value="CAG7960642.1"/>
    <property type="molecule type" value="Genomic_DNA"/>
</dbReference>
<dbReference type="InterPro" id="IPR036457">
    <property type="entry name" value="PPM-type-like_dom_sf"/>
</dbReference>
<reference evidence="3" key="1">
    <citation type="submission" date="2021-07" db="EMBL/GenBank/DDBJ databases">
        <authorList>
            <person name="Branca A.L. A."/>
        </authorList>
    </citation>
    <scope>NUCLEOTIDE SEQUENCE</scope>
</reference>
<sequence>MSRAVGDLRYKNPLNTFQDNFAPDPASSATSRSESRGNFLSNDPYTSLRRLHTDRRYLLLVVSDGVSDRVDDVTLVQHVMKLSMRGKRANEIAQEIATNSASKPRSDNATCIVAMLDGQGS</sequence>
<gene>
    <name evidence="3" type="ORF">PNAL_LOCUS757</name>
</gene>
<dbReference type="Gene3D" id="3.60.40.10">
    <property type="entry name" value="PPM-type phosphatase domain"/>
    <property type="match status" value="1"/>
</dbReference>
<evidence type="ECO:0000313" key="4">
    <source>
        <dbReference type="Proteomes" id="UP001153461"/>
    </source>
</evidence>
<dbReference type="AlphaFoldDB" id="A0A9W4HBL9"/>
<dbReference type="SUPFAM" id="SSF81606">
    <property type="entry name" value="PP2C-like"/>
    <property type="match status" value="1"/>
</dbReference>
<name>A0A9W4HBL9_PENNA</name>
<feature type="compositionally biased region" description="Polar residues" evidence="1">
    <location>
        <begin position="27"/>
        <end position="45"/>
    </location>
</feature>
<dbReference type="OrthoDB" id="659at2759"/>
<evidence type="ECO:0000313" key="3">
    <source>
        <dbReference type="EMBL" id="CAG7960642.1"/>
    </source>
</evidence>
<comment type="caution">
    <text evidence="3">The sequence shown here is derived from an EMBL/GenBank/DDBJ whole genome shotgun (WGS) entry which is preliminary data.</text>
</comment>
<dbReference type="Proteomes" id="UP001153461">
    <property type="component" value="Unassembled WGS sequence"/>
</dbReference>
<organism evidence="3 4">
    <name type="scientific">Penicillium nalgiovense</name>
    <dbReference type="NCBI Taxonomy" id="60175"/>
    <lineage>
        <taxon>Eukaryota</taxon>
        <taxon>Fungi</taxon>
        <taxon>Dikarya</taxon>
        <taxon>Ascomycota</taxon>
        <taxon>Pezizomycotina</taxon>
        <taxon>Eurotiomycetes</taxon>
        <taxon>Eurotiomycetidae</taxon>
        <taxon>Eurotiales</taxon>
        <taxon>Aspergillaceae</taxon>
        <taxon>Penicillium</taxon>
    </lineage>
</organism>
<evidence type="ECO:0000256" key="1">
    <source>
        <dbReference type="SAM" id="MobiDB-lite"/>
    </source>
</evidence>
<feature type="domain" description="PPM-type phosphatase" evidence="2">
    <location>
        <begin position="1"/>
        <end position="108"/>
    </location>
</feature>
<proteinExistence type="predicted"/>
<protein>
    <recommendedName>
        <fullName evidence="2">PPM-type phosphatase domain-containing protein</fullName>
    </recommendedName>
</protein>
<feature type="region of interest" description="Disordered" evidence="1">
    <location>
        <begin position="16"/>
        <end position="45"/>
    </location>
</feature>
<dbReference type="Pfam" id="PF00481">
    <property type="entry name" value="PP2C"/>
    <property type="match status" value="1"/>
</dbReference>